<dbReference type="AlphaFoldDB" id="A0A9P7V5A9"/>
<dbReference type="PROSITE" id="PS50294">
    <property type="entry name" value="WD_REPEATS_REGION"/>
    <property type="match status" value="3"/>
</dbReference>
<feature type="compositionally biased region" description="Low complexity" evidence="4">
    <location>
        <begin position="106"/>
        <end position="124"/>
    </location>
</feature>
<dbReference type="RefSeq" id="XP_043046967.1">
    <property type="nucleotide sequence ID" value="XM_043194182.1"/>
</dbReference>
<comment type="caution">
    <text evidence="5">The sequence shown here is derived from an EMBL/GenBank/DDBJ whole genome shotgun (WGS) entry which is preliminary data.</text>
</comment>
<dbReference type="Gene3D" id="2.130.10.10">
    <property type="entry name" value="YVTN repeat-like/Quinoprotein amine dehydrogenase"/>
    <property type="match status" value="1"/>
</dbReference>
<evidence type="ECO:0000313" key="5">
    <source>
        <dbReference type="EMBL" id="KAG7191415.1"/>
    </source>
</evidence>
<dbReference type="PANTHER" id="PTHR14221:SF0">
    <property type="entry name" value="WD REPEAT-CONTAINING PROTEIN 44"/>
    <property type="match status" value="1"/>
</dbReference>
<evidence type="ECO:0008006" key="7">
    <source>
        <dbReference type="Google" id="ProtNLM"/>
    </source>
</evidence>
<dbReference type="OrthoDB" id="1932312at2759"/>
<dbReference type="Pfam" id="PF00400">
    <property type="entry name" value="WD40"/>
    <property type="match status" value="4"/>
</dbReference>
<keyword evidence="2" id="KW-0677">Repeat</keyword>
<protein>
    <recommendedName>
        <fullName evidence="7">WD40 repeat-like protein</fullName>
    </recommendedName>
</protein>
<name>A0A9P7V5A9_9ASCO</name>
<feature type="compositionally biased region" description="Polar residues" evidence="4">
    <location>
        <begin position="96"/>
        <end position="105"/>
    </location>
</feature>
<organism evidence="5 6">
    <name type="scientific">Scheffersomyces spartinae</name>
    <dbReference type="NCBI Taxonomy" id="45513"/>
    <lineage>
        <taxon>Eukaryota</taxon>
        <taxon>Fungi</taxon>
        <taxon>Dikarya</taxon>
        <taxon>Ascomycota</taxon>
        <taxon>Saccharomycotina</taxon>
        <taxon>Pichiomycetes</taxon>
        <taxon>Debaryomycetaceae</taxon>
        <taxon>Scheffersomyces</taxon>
    </lineage>
</organism>
<feature type="repeat" description="WD" evidence="3">
    <location>
        <begin position="299"/>
        <end position="332"/>
    </location>
</feature>
<feature type="region of interest" description="Disordered" evidence="4">
    <location>
        <begin position="795"/>
        <end position="828"/>
    </location>
</feature>
<keyword evidence="6" id="KW-1185">Reference proteome</keyword>
<feature type="region of interest" description="Disordered" evidence="4">
    <location>
        <begin position="344"/>
        <end position="369"/>
    </location>
</feature>
<dbReference type="PROSITE" id="PS50082">
    <property type="entry name" value="WD_REPEATS_2"/>
    <property type="match status" value="3"/>
</dbReference>
<dbReference type="Proteomes" id="UP000790833">
    <property type="component" value="Unassembled WGS sequence"/>
</dbReference>
<reference evidence="5" key="1">
    <citation type="submission" date="2021-03" db="EMBL/GenBank/DDBJ databases">
        <authorList>
            <person name="Palmer J.M."/>
        </authorList>
    </citation>
    <scope>NUCLEOTIDE SEQUENCE</scope>
    <source>
        <strain evidence="5">ARV_011</strain>
    </source>
</reference>
<feature type="region of interest" description="Disordered" evidence="4">
    <location>
        <begin position="1"/>
        <end position="184"/>
    </location>
</feature>
<dbReference type="SMART" id="SM00320">
    <property type="entry name" value="WD40"/>
    <property type="match status" value="6"/>
</dbReference>
<dbReference type="SUPFAM" id="SSF50978">
    <property type="entry name" value="WD40 repeat-like"/>
    <property type="match status" value="1"/>
</dbReference>
<feature type="repeat" description="WD" evidence="3">
    <location>
        <begin position="428"/>
        <end position="470"/>
    </location>
</feature>
<dbReference type="InterPro" id="IPR036322">
    <property type="entry name" value="WD40_repeat_dom_sf"/>
</dbReference>
<proteinExistence type="predicted"/>
<dbReference type="PANTHER" id="PTHR14221">
    <property type="entry name" value="WD REPEAT DOMAIN 44"/>
    <property type="match status" value="1"/>
</dbReference>
<evidence type="ECO:0000256" key="1">
    <source>
        <dbReference type="ARBA" id="ARBA00022574"/>
    </source>
</evidence>
<gene>
    <name evidence="5" type="ORF">KQ657_003459</name>
</gene>
<keyword evidence="1 3" id="KW-0853">WD repeat</keyword>
<dbReference type="InterPro" id="IPR020472">
    <property type="entry name" value="WD40_PAC1"/>
</dbReference>
<dbReference type="EMBL" id="JAHMUF010000030">
    <property type="protein sequence ID" value="KAG7191415.1"/>
    <property type="molecule type" value="Genomic_DNA"/>
</dbReference>
<dbReference type="InterPro" id="IPR040324">
    <property type="entry name" value="WDR44/Dgr2"/>
</dbReference>
<feature type="compositionally biased region" description="Basic and acidic residues" evidence="4">
    <location>
        <begin position="344"/>
        <end position="353"/>
    </location>
</feature>
<feature type="compositionally biased region" description="Acidic residues" evidence="4">
    <location>
        <begin position="158"/>
        <end position="172"/>
    </location>
</feature>
<evidence type="ECO:0000313" key="6">
    <source>
        <dbReference type="Proteomes" id="UP000790833"/>
    </source>
</evidence>
<accession>A0A9P7V5A9</accession>
<feature type="compositionally biased region" description="Polar residues" evidence="4">
    <location>
        <begin position="795"/>
        <end position="806"/>
    </location>
</feature>
<dbReference type="InterPro" id="IPR015943">
    <property type="entry name" value="WD40/YVTN_repeat-like_dom_sf"/>
</dbReference>
<evidence type="ECO:0000256" key="3">
    <source>
        <dbReference type="PROSITE-ProRule" id="PRU00221"/>
    </source>
</evidence>
<dbReference type="GeneID" id="66116833"/>
<dbReference type="PRINTS" id="PR00320">
    <property type="entry name" value="GPROTEINBRPT"/>
</dbReference>
<feature type="region of interest" description="Disordered" evidence="4">
    <location>
        <begin position="269"/>
        <end position="294"/>
    </location>
</feature>
<feature type="compositionally biased region" description="Polar residues" evidence="4">
    <location>
        <begin position="28"/>
        <end position="78"/>
    </location>
</feature>
<sequence>MAKASRKGDAGSPGKKPGFLSKLLGLKTRSNSVSSNSNDGKSKLSTSTAESNDSTVGSSATLAKVASSTVPETDSGLTPSILLEPEETRKSALDPNKTTTPTLFKSKSPASSSMVSRRNSQSQHNNHHHLDFKLKKNLFRRGLESSPSNDKNRHSSYIDDDTDDMYDEDTNTSDDNSSFASTVSRTNSSISLTSIVDQKISMQMSSKDDSTWSGLSYESLLFPRYIKGHRRSKHSPRQFKRLFLAQELKADANKPSEAVDVDDILSKTSSKDADNSAMPNNNNSNNKDNKDIVGDQTLGENEQHEVFIMKFSTDGNYLATAGRDAVVRIWKVISSPLGRLEYQAEQKEKEKETASANGSNGMKSGKKSKTGQIFPYAPVFRERPIREFKGHTKGVLTLDWSKNNFLVSGSMDKTARLWHVDRLDCLEVFEHDDFVTSVRFHPTDDRFFLSGSLDNEVRLWSILERNVAYSRNLGSDVLITTSEFTPDGSYCLVGGFNGCVFALETKGLHVSNTFVIKSRSFVNFHTRSYKITGIEIFDNVQAKAHDDPLTRYNILVSTNDSKIRLLSSSLKTLITRFKGLSNQGSSIAASMSEDRKYVVSGSEDSWVYIWENSNSIVTNRVKLTIREILTNNNESAREKINKHYHGTFMRSAKSLAGKKMVRKLKLPNLIENSGESYVANENSSYYTFHAHTSRVNCAIFAPSTTQKLLQVSDDMLYDLVRRAKQCSESSYHKMKVDTEKLSIEKGYIIITTDNKGLIRVFRQDVAYPVRNTLRQMLRKTETDMDSLTCRSIIKSKQSRPSRNLSPSMLRLKTRNGSSNSLVVKEDVQSPIRSPVRQSSFREKVYPFLKCDSKSKIERSLSPLGTPQTLHDSAFHYQQLNNEALHSTFQNLKLEPTGRSRGREMH</sequence>
<evidence type="ECO:0000256" key="2">
    <source>
        <dbReference type="ARBA" id="ARBA00022737"/>
    </source>
</evidence>
<feature type="compositionally biased region" description="Low complexity" evidence="4">
    <location>
        <begin position="354"/>
        <end position="363"/>
    </location>
</feature>
<feature type="compositionally biased region" description="Low complexity" evidence="4">
    <location>
        <begin position="275"/>
        <end position="286"/>
    </location>
</feature>
<evidence type="ECO:0000256" key="4">
    <source>
        <dbReference type="SAM" id="MobiDB-lite"/>
    </source>
</evidence>
<feature type="repeat" description="WD" evidence="3">
    <location>
        <begin position="388"/>
        <end position="428"/>
    </location>
</feature>
<dbReference type="InterPro" id="IPR001680">
    <property type="entry name" value="WD40_rpt"/>
</dbReference>